<feature type="region of interest" description="Disordered" evidence="2">
    <location>
        <begin position="531"/>
        <end position="553"/>
    </location>
</feature>
<feature type="compositionally biased region" description="Basic and acidic residues" evidence="2">
    <location>
        <begin position="9"/>
        <end position="26"/>
    </location>
</feature>
<proteinExistence type="predicted"/>
<dbReference type="PANTHER" id="PTHR18911">
    <property type="entry name" value="CTCL TUMOR ANTIGEN HD-CL-01"/>
    <property type="match status" value="1"/>
</dbReference>
<dbReference type="AlphaFoldDB" id="A0ABD2PF81"/>
<keyword evidence="4" id="KW-1185">Reference proteome</keyword>
<feature type="coiled-coil region" evidence="1">
    <location>
        <begin position="99"/>
        <end position="266"/>
    </location>
</feature>
<sequence>MNPTANETRTLDVEMGTKSDDISDSKESDDENLEICVLFKDDEQSNDTKFAENQSEYSNEDHHKSSLHSHLDEPSKENACEEKDFEKLRNFAYTFFTKSEELEEKCKDLEGTVKELRKNLQKTKIQKEEAVKDKENMVIKYAVGEKKLLAEMQLKEKGEKKCKDLTREKEILQHKVQTMVAEKSRICQMFDNKVHEIKSLQQDYDRLKSDMSSKENELKWCQNNLKNEIELHKESQKTIETLNKKIFEANEQIEQSKRDAQEAIRSFKYSEENNAFLLDQRCKEQQASLILIKHERDDRENQVKNLQSTLERLQSKQRDLLQENNDLYQKVQTLERERLESRQKLSELRGCADQQLQDAADLQMKTAQLEQHKLQLINEQEQLKACSEQMNILKARNSDLESDVESCRKREAELLLFTQQLTDKNVKLQSEFTSLETKVHQLTSEQTLIKRSTKEHETKTAMLLGQLSEQKQKHLEEVESLKKSLNEHIQQNAQLKQDLFDQRGENSIIKRKYELSLKEVQKELQHCRKNLDGFKNTDRSSSSSSSSLSGDKANAYSEDNVKVIQPDAEIDRQTLIEHIVKLQRISARKSEKIDFLEEHINTLIAELQKKSKLLQIYMLREQTGTLTSDKMDNSKADLAKLNGVMASMYSSRVADEHLTLELSLDINRKLQAVLEDALLKNITLKKNVDTLGQEIDRLNKLLKC</sequence>
<feature type="compositionally biased region" description="Polar residues" evidence="2">
    <location>
        <begin position="47"/>
        <end position="57"/>
    </location>
</feature>
<evidence type="ECO:0000256" key="1">
    <source>
        <dbReference type="SAM" id="Coils"/>
    </source>
</evidence>
<feature type="compositionally biased region" description="Basic and acidic residues" evidence="2">
    <location>
        <begin position="59"/>
        <end position="79"/>
    </location>
</feature>
<dbReference type="Proteomes" id="UP001516400">
    <property type="component" value="Unassembled WGS sequence"/>
</dbReference>
<evidence type="ECO:0000256" key="2">
    <source>
        <dbReference type="SAM" id="MobiDB-lite"/>
    </source>
</evidence>
<keyword evidence="1" id="KW-0175">Coiled coil</keyword>
<name>A0ABD2PF81_9CUCU</name>
<evidence type="ECO:0000313" key="4">
    <source>
        <dbReference type="Proteomes" id="UP001516400"/>
    </source>
</evidence>
<protein>
    <recommendedName>
        <fullName evidence="5">Coiled-coil domain-containing protein 186</fullName>
    </recommendedName>
</protein>
<gene>
    <name evidence="3" type="ORF">HHI36_022859</name>
</gene>
<accession>A0ABD2PF81</accession>
<reference evidence="3 4" key="1">
    <citation type="journal article" date="2021" name="BMC Biol.">
        <title>Horizontally acquired antibacterial genes associated with adaptive radiation of ladybird beetles.</title>
        <authorList>
            <person name="Li H.S."/>
            <person name="Tang X.F."/>
            <person name="Huang Y.H."/>
            <person name="Xu Z.Y."/>
            <person name="Chen M.L."/>
            <person name="Du X.Y."/>
            <person name="Qiu B.Y."/>
            <person name="Chen P.T."/>
            <person name="Zhang W."/>
            <person name="Slipinski A."/>
            <person name="Escalona H.E."/>
            <person name="Waterhouse R.M."/>
            <person name="Zwick A."/>
            <person name="Pang H."/>
        </authorList>
    </citation>
    <scope>NUCLEOTIDE SEQUENCE [LARGE SCALE GENOMIC DNA]</scope>
    <source>
        <strain evidence="3">SYSU2018</strain>
    </source>
</reference>
<feature type="region of interest" description="Disordered" evidence="2">
    <location>
        <begin position="46"/>
        <end position="79"/>
    </location>
</feature>
<dbReference type="PANTHER" id="PTHR18911:SF5">
    <property type="entry name" value="COILED-COIL DOMAIN-CONTAINING PROTEIN 186"/>
    <property type="match status" value="1"/>
</dbReference>
<evidence type="ECO:0008006" key="5">
    <source>
        <dbReference type="Google" id="ProtNLM"/>
    </source>
</evidence>
<comment type="caution">
    <text evidence="3">The sequence shown here is derived from an EMBL/GenBank/DDBJ whole genome shotgun (WGS) entry which is preliminary data.</text>
</comment>
<evidence type="ECO:0000313" key="3">
    <source>
        <dbReference type="EMBL" id="KAL3289434.1"/>
    </source>
</evidence>
<feature type="region of interest" description="Disordered" evidence="2">
    <location>
        <begin position="1"/>
        <end position="30"/>
    </location>
</feature>
<organism evidence="3 4">
    <name type="scientific">Cryptolaemus montrouzieri</name>
    <dbReference type="NCBI Taxonomy" id="559131"/>
    <lineage>
        <taxon>Eukaryota</taxon>
        <taxon>Metazoa</taxon>
        <taxon>Ecdysozoa</taxon>
        <taxon>Arthropoda</taxon>
        <taxon>Hexapoda</taxon>
        <taxon>Insecta</taxon>
        <taxon>Pterygota</taxon>
        <taxon>Neoptera</taxon>
        <taxon>Endopterygota</taxon>
        <taxon>Coleoptera</taxon>
        <taxon>Polyphaga</taxon>
        <taxon>Cucujiformia</taxon>
        <taxon>Coccinelloidea</taxon>
        <taxon>Coccinellidae</taxon>
        <taxon>Scymninae</taxon>
        <taxon>Scymnini</taxon>
        <taxon>Cryptolaemus</taxon>
    </lineage>
</organism>
<dbReference type="InterPro" id="IPR038830">
    <property type="entry name" value="CCDC186"/>
</dbReference>
<feature type="compositionally biased region" description="Low complexity" evidence="2">
    <location>
        <begin position="540"/>
        <end position="549"/>
    </location>
</feature>
<dbReference type="EMBL" id="JABFTP020000186">
    <property type="protein sequence ID" value="KAL3289434.1"/>
    <property type="molecule type" value="Genomic_DNA"/>
</dbReference>